<dbReference type="Proteomes" id="UP001157502">
    <property type="component" value="Chromosome 7"/>
</dbReference>
<reference evidence="1" key="1">
    <citation type="submission" date="2021-05" db="EMBL/GenBank/DDBJ databases">
        <authorList>
            <person name="Pan Q."/>
            <person name="Jouanno E."/>
            <person name="Zahm M."/>
            <person name="Klopp C."/>
            <person name="Cabau C."/>
            <person name="Louis A."/>
            <person name="Berthelot C."/>
            <person name="Parey E."/>
            <person name="Roest Crollius H."/>
            <person name="Montfort J."/>
            <person name="Robinson-Rechavi M."/>
            <person name="Bouchez O."/>
            <person name="Lampietro C."/>
            <person name="Lopez Roques C."/>
            <person name="Donnadieu C."/>
            <person name="Postlethwait J."/>
            <person name="Bobe J."/>
            <person name="Dillon D."/>
            <person name="Chandos A."/>
            <person name="von Hippel F."/>
            <person name="Guiguen Y."/>
        </authorList>
    </citation>
    <scope>NUCLEOTIDE SEQUENCE</scope>
    <source>
        <strain evidence="1">YG-Jan2019</strain>
    </source>
</reference>
<name>A0ACC2GZG9_DALPE</name>
<comment type="caution">
    <text evidence="1">The sequence shown here is derived from an EMBL/GenBank/DDBJ whole genome shotgun (WGS) entry which is preliminary data.</text>
</comment>
<proteinExistence type="predicted"/>
<evidence type="ECO:0000313" key="2">
    <source>
        <dbReference type="Proteomes" id="UP001157502"/>
    </source>
</evidence>
<organism evidence="1 2">
    <name type="scientific">Dallia pectoralis</name>
    <name type="common">Alaska blackfish</name>
    <dbReference type="NCBI Taxonomy" id="75939"/>
    <lineage>
        <taxon>Eukaryota</taxon>
        <taxon>Metazoa</taxon>
        <taxon>Chordata</taxon>
        <taxon>Craniata</taxon>
        <taxon>Vertebrata</taxon>
        <taxon>Euteleostomi</taxon>
        <taxon>Actinopterygii</taxon>
        <taxon>Neopterygii</taxon>
        <taxon>Teleostei</taxon>
        <taxon>Protacanthopterygii</taxon>
        <taxon>Esociformes</taxon>
        <taxon>Umbridae</taxon>
        <taxon>Dallia</taxon>
    </lineage>
</organism>
<gene>
    <name evidence="1" type="ORF">DPEC_G00085360</name>
</gene>
<protein>
    <submittedName>
        <fullName evidence="1">Uncharacterized protein</fullName>
    </submittedName>
</protein>
<accession>A0ACC2GZG9</accession>
<sequence length="126" mass="13826">MCYCGQQRVILPQRVGMECLPDWRRAPRGDKVTERALPPKVVYRVSLSLPSTLFPPCRSTAPSLAPRPPPDLAEHPATTSQPCQQCNLRQIPPGPCTFPLHCKHQSRQGGPVLFVSIPSAPPPRTG</sequence>
<keyword evidence="2" id="KW-1185">Reference proteome</keyword>
<evidence type="ECO:0000313" key="1">
    <source>
        <dbReference type="EMBL" id="KAJ8009101.1"/>
    </source>
</evidence>
<dbReference type="EMBL" id="CM055734">
    <property type="protein sequence ID" value="KAJ8009101.1"/>
    <property type="molecule type" value="Genomic_DNA"/>
</dbReference>